<name>A0ABR2J0J1_9EUKA</name>
<dbReference type="PANTHER" id="PTHR24345:SF0">
    <property type="entry name" value="CELL CYCLE SERINE_THREONINE-PROTEIN KINASE CDC5_MSD2"/>
    <property type="match status" value="1"/>
</dbReference>
<evidence type="ECO:0000256" key="5">
    <source>
        <dbReference type="ARBA" id="ARBA00022840"/>
    </source>
</evidence>
<dbReference type="InterPro" id="IPR000719">
    <property type="entry name" value="Prot_kinase_dom"/>
</dbReference>
<reference evidence="9 10" key="1">
    <citation type="submission" date="2024-04" db="EMBL/GenBank/DDBJ databases">
        <title>Tritrichomonas musculus Genome.</title>
        <authorList>
            <person name="Alves-Ferreira E."/>
            <person name="Grigg M."/>
            <person name="Lorenzi H."/>
            <person name="Galac M."/>
        </authorList>
    </citation>
    <scope>NUCLEOTIDE SEQUENCE [LARGE SCALE GENOMIC DNA]</scope>
    <source>
        <strain evidence="9 10">EAF2021</strain>
    </source>
</reference>
<keyword evidence="1 7" id="KW-0723">Serine/threonine-protein kinase</keyword>
<evidence type="ECO:0000256" key="2">
    <source>
        <dbReference type="ARBA" id="ARBA00022679"/>
    </source>
</evidence>
<dbReference type="SUPFAM" id="SSF56112">
    <property type="entry name" value="Protein kinase-like (PK-like)"/>
    <property type="match status" value="1"/>
</dbReference>
<proteinExistence type="inferred from homology"/>
<dbReference type="Proteomes" id="UP001470230">
    <property type="component" value="Unassembled WGS sequence"/>
</dbReference>
<keyword evidence="5 6" id="KW-0067">ATP-binding</keyword>
<dbReference type="PROSITE" id="PS00108">
    <property type="entry name" value="PROTEIN_KINASE_ST"/>
    <property type="match status" value="1"/>
</dbReference>
<dbReference type="Gene3D" id="1.10.510.10">
    <property type="entry name" value="Transferase(Phosphotransferase) domain 1"/>
    <property type="match status" value="1"/>
</dbReference>
<evidence type="ECO:0000313" key="9">
    <source>
        <dbReference type="EMBL" id="KAK8871443.1"/>
    </source>
</evidence>
<gene>
    <name evidence="9" type="ORF">M9Y10_007172</name>
</gene>
<dbReference type="PROSITE" id="PS00107">
    <property type="entry name" value="PROTEIN_KINASE_ATP"/>
    <property type="match status" value="1"/>
</dbReference>
<evidence type="ECO:0000256" key="1">
    <source>
        <dbReference type="ARBA" id="ARBA00022527"/>
    </source>
</evidence>
<dbReference type="Pfam" id="PF00069">
    <property type="entry name" value="Pkinase"/>
    <property type="match status" value="1"/>
</dbReference>
<keyword evidence="2" id="KW-0808">Transferase</keyword>
<dbReference type="InterPro" id="IPR017441">
    <property type="entry name" value="Protein_kinase_ATP_BS"/>
</dbReference>
<evidence type="ECO:0000256" key="7">
    <source>
        <dbReference type="RuleBase" id="RU000304"/>
    </source>
</evidence>
<dbReference type="InterPro" id="IPR011009">
    <property type="entry name" value="Kinase-like_dom_sf"/>
</dbReference>
<sequence length="400" mass="45976">MSRPQFPVPTTIIYTHEDGIEDVFVRYEEIGYGGFSIVYRTVLQSSNKTYAMKVISKKYAKSKGKLAIKEVKNEMKIQKKLYHPNIVRSKLSFSDDDNYYIILEYCPGKSIREYLRKSKNGYLTENETRKILRDVVRGLVFLHNNNIVHHDIKLENFVIGLKGKVKIADFGLSTHLKDEDQKQYLAGGTTNYLSPEIIQKKEHSFKVDIWAIGISAFVMLTGKAPFDSPQKETIYEKILSCRYKFPSNIIISEEAKNFITSTLQIDPKNRPTAHDLSNHPFLTKIDEEDVKLFDPVQLIKEKVHSSQLPQKVVPTKSIQSCPKFHANRAMSPLLSNKDQDLNATLKNLNFYSPARSFPRRLLATSTMKTINSDEDNEVHKKPNYIKCCNIYGLHKISPFC</sequence>
<dbReference type="PROSITE" id="PS50011">
    <property type="entry name" value="PROTEIN_KINASE_DOM"/>
    <property type="match status" value="1"/>
</dbReference>
<dbReference type="PANTHER" id="PTHR24345">
    <property type="entry name" value="SERINE/THREONINE-PROTEIN KINASE PLK"/>
    <property type="match status" value="1"/>
</dbReference>
<protein>
    <recommendedName>
        <fullName evidence="8">Protein kinase domain-containing protein</fullName>
    </recommendedName>
</protein>
<keyword evidence="10" id="KW-1185">Reference proteome</keyword>
<keyword evidence="4" id="KW-0418">Kinase</keyword>
<evidence type="ECO:0000256" key="3">
    <source>
        <dbReference type="ARBA" id="ARBA00022741"/>
    </source>
</evidence>
<evidence type="ECO:0000259" key="8">
    <source>
        <dbReference type="PROSITE" id="PS50011"/>
    </source>
</evidence>
<organism evidence="9 10">
    <name type="scientific">Tritrichomonas musculus</name>
    <dbReference type="NCBI Taxonomy" id="1915356"/>
    <lineage>
        <taxon>Eukaryota</taxon>
        <taxon>Metamonada</taxon>
        <taxon>Parabasalia</taxon>
        <taxon>Tritrichomonadida</taxon>
        <taxon>Tritrichomonadidae</taxon>
        <taxon>Tritrichomonas</taxon>
    </lineage>
</organism>
<feature type="binding site" evidence="6">
    <location>
        <position position="53"/>
    </location>
    <ligand>
        <name>ATP</name>
        <dbReference type="ChEBI" id="CHEBI:30616"/>
    </ligand>
</feature>
<evidence type="ECO:0000256" key="6">
    <source>
        <dbReference type="PROSITE-ProRule" id="PRU10141"/>
    </source>
</evidence>
<feature type="domain" description="Protein kinase" evidence="8">
    <location>
        <begin position="24"/>
        <end position="282"/>
    </location>
</feature>
<evidence type="ECO:0000313" key="10">
    <source>
        <dbReference type="Proteomes" id="UP001470230"/>
    </source>
</evidence>
<dbReference type="InterPro" id="IPR008271">
    <property type="entry name" value="Ser/Thr_kinase_AS"/>
</dbReference>
<comment type="caution">
    <text evidence="9">The sequence shown here is derived from an EMBL/GenBank/DDBJ whole genome shotgun (WGS) entry which is preliminary data.</text>
</comment>
<keyword evidence="3 6" id="KW-0547">Nucleotide-binding</keyword>
<dbReference type="EMBL" id="JAPFFF010000013">
    <property type="protein sequence ID" value="KAK8871443.1"/>
    <property type="molecule type" value="Genomic_DNA"/>
</dbReference>
<evidence type="ECO:0000256" key="4">
    <source>
        <dbReference type="ARBA" id="ARBA00022777"/>
    </source>
</evidence>
<comment type="similarity">
    <text evidence="7">Belongs to the protein kinase superfamily.</text>
</comment>
<accession>A0ABR2J0J1</accession>
<dbReference type="SMART" id="SM00220">
    <property type="entry name" value="S_TKc"/>
    <property type="match status" value="1"/>
</dbReference>